<dbReference type="GO" id="GO:0016887">
    <property type="term" value="F:ATP hydrolysis activity"/>
    <property type="evidence" value="ECO:0007669"/>
    <property type="project" value="InterPro"/>
</dbReference>
<comment type="similarity">
    <text evidence="1">Belongs to the GSP E family.</text>
</comment>
<organism evidence="3 4">
    <name type="scientific">Candidatus Liptonbacteria bacterium CG11_big_fil_rev_8_21_14_0_20_35_14</name>
    <dbReference type="NCBI Taxonomy" id="1974634"/>
    <lineage>
        <taxon>Bacteria</taxon>
        <taxon>Candidatus Liptoniibacteriota</taxon>
    </lineage>
</organism>
<protein>
    <submittedName>
        <fullName evidence="3">Type IV pili twitching motility protein PilT</fullName>
    </submittedName>
</protein>
<sequence>MPTDFKIKLNELLLTTARQGASDLHIAVGRKPTLRVDGKLLSLEQEQILTPDAASGLVSAMLTKEQLDYFIRNRQYDFSYTYQDKARFRVNVYFQRGYMSAALRLIPAQIRSIEELQLPSIFHDFTKVEQGFFLVVGPAGQGKSTTLAALLDEVNHSRTDHI</sequence>
<feature type="domain" description="Bacterial type II secretion system protein E" evidence="2">
    <location>
        <begin position="9"/>
        <end position="158"/>
    </location>
</feature>
<dbReference type="InterPro" id="IPR001482">
    <property type="entry name" value="T2SS/T4SS_dom"/>
</dbReference>
<proteinExistence type="inferred from homology"/>
<dbReference type="Pfam" id="PF00437">
    <property type="entry name" value="T2SSE"/>
    <property type="match status" value="1"/>
</dbReference>
<evidence type="ECO:0000256" key="1">
    <source>
        <dbReference type="ARBA" id="ARBA00006611"/>
    </source>
</evidence>
<gene>
    <name evidence="3" type="ORF">COV57_01700</name>
</gene>
<dbReference type="AlphaFoldDB" id="A0A2H0N7U1"/>
<feature type="non-terminal residue" evidence="3">
    <location>
        <position position="162"/>
    </location>
</feature>
<dbReference type="InterPro" id="IPR050921">
    <property type="entry name" value="T4SS_GSP_E_ATPase"/>
</dbReference>
<dbReference type="SUPFAM" id="SSF52540">
    <property type="entry name" value="P-loop containing nucleoside triphosphate hydrolases"/>
    <property type="match status" value="1"/>
</dbReference>
<dbReference type="PANTHER" id="PTHR30486">
    <property type="entry name" value="TWITCHING MOTILITY PROTEIN PILT"/>
    <property type="match status" value="1"/>
</dbReference>
<evidence type="ECO:0000313" key="4">
    <source>
        <dbReference type="Proteomes" id="UP000229893"/>
    </source>
</evidence>
<comment type="caution">
    <text evidence="3">The sequence shown here is derived from an EMBL/GenBank/DDBJ whole genome shotgun (WGS) entry which is preliminary data.</text>
</comment>
<evidence type="ECO:0000259" key="2">
    <source>
        <dbReference type="Pfam" id="PF00437"/>
    </source>
</evidence>
<dbReference type="EMBL" id="PCWO01000026">
    <property type="protein sequence ID" value="PIR04954.1"/>
    <property type="molecule type" value="Genomic_DNA"/>
</dbReference>
<reference evidence="3 4" key="1">
    <citation type="submission" date="2017-09" db="EMBL/GenBank/DDBJ databases">
        <title>Depth-based differentiation of microbial function through sediment-hosted aquifers and enrichment of novel symbionts in the deep terrestrial subsurface.</title>
        <authorList>
            <person name="Probst A.J."/>
            <person name="Ladd B."/>
            <person name="Jarett J.K."/>
            <person name="Geller-Mcgrath D.E."/>
            <person name="Sieber C.M."/>
            <person name="Emerson J.B."/>
            <person name="Anantharaman K."/>
            <person name="Thomas B.C."/>
            <person name="Malmstrom R."/>
            <person name="Stieglmeier M."/>
            <person name="Klingl A."/>
            <person name="Woyke T."/>
            <person name="Ryan C.M."/>
            <person name="Banfield J.F."/>
        </authorList>
    </citation>
    <scope>NUCLEOTIDE SEQUENCE [LARGE SCALE GENOMIC DNA]</scope>
    <source>
        <strain evidence="3">CG11_big_fil_rev_8_21_14_0_20_35_14</strain>
    </source>
</reference>
<dbReference type="Gene3D" id="3.30.450.90">
    <property type="match status" value="1"/>
</dbReference>
<dbReference type="Gene3D" id="3.40.50.300">
    <property type="entry name" value="P-loop containing nucleotide triphosphate hydrolases"/>
    <property type="match status" value="1"/>
</dbReference>
<evidence type="ECO:0000313" key="3">
    <source>
        <dbReference type="EMBL" id="PIR04954.1"/>
    </source>
</evidence>
<accession>A0A2H0N7U1</accession>
<name>A0A2H0N7U1_9BACT</name>
<dbReference type="InterPro" id="IPR027417">
    <property type="entry name" value="P-loop_NTPase"/>
</dbReference>
<dbReference type="Proteomes" id="UP000229893">
    <property type="component" value="Unassembled WGS sequence"/>
</dbReference>